<gene>
    <name evidence="2" type="ORF">HZF24_04575</name>
</gene>
<dbReference type="PROSITE" id="PS51750">
    <property type="entry name" value="BRO_N"/>
    <property type="match status" value="1"/>
</dbReference>
<dbReference type="InterPro" id="IPR003497">
    <property type="entry name" value="BRO_N_domain"/>
</dbReference>
<dbReference type="PANTHER" id="PTHR36180">
    <property type="entry name" value="DNA-BINDING PROTEIN-RELATED-RELATED"/>
    <property type="match status" value="1"/>
</dbReference>
<evidence type="ECO:0000313" key="3">
    <source>
        <dbReference type="Proteomes" id="UP000611629"/>
    </source>
</evidence>
<dbReference type="Proteomes" id="UP000611629">
    <property type="component" value="Unassembled WGS sequence"/>
</dbReference>
<evidence type="ECO:0000313" key="2">
    <source>
        <dbReference type="EMBL" id="NYB73411.1"/>
    </source>
</evidence>
<keyword evidence="3" id="KW-1185">Reference proteome</keyword>
<protein>
    <submittedName>
        <fullName evidence="2">Phage repressor protein</fullName>
    </submittedName>
</protein>
<proteinExistence type="predicted"/>
<dbReference type="PANTHER" id="PTHR36180:SF2">
    <property type="entry name" value="BRO FAMILY PROTEIN"/>
    <property type="match status" value="1"/>
</dbReference>
<dbReference type="Pfam" id="PF02498">
    <property type="entry name" value="Bro-N"/>
    <property type="match status" value="1"/>
</dbReference>
<accession>A0A974BIA1</accession>
<dbReference type="RefSeq" id="WP_179237149.1">
    <property type="nucleotide sequence ID" value="NZ_JACBNQ010000002.1"/>
</dbReference>
<dbReference type="EMBL" id="JACBNQ010000002">
    <property type="protein sequence ID" value="NYB73411.1"/>
    <property type="molecule type" value="Genomic_DNA"/>
</dbReference>
<sequence length="212" mass="24372">MKIEKWNGHDIRFVEHNGAWWAVAADVTNALNLKQTTRALEKIKDGVTTSKVIDRLGREQEANIINEKAIYRLSFKSKKKEAEAFQDWIFDVIKKLRQSAGLEGFEVFKMLDKEQQRAMMKKLDSSLVKASKVDYIKANTIANKVVSNLYGYTRMIKKAEMQPDMLVKRQSILDETVNLMAMNSIFNLGISVSDKIYEKYKLNDIVFANPPC</sequence>
<comment type="caution">
    <text evidence="2">The sequence shown here is derived from an EMBL/GenBank/DDBJ whole genome shotgun (WGS) entry which is preliminary data.</text>
</comment>
<reference evidence="2" key="1">
    <citation type="submission" date="2020-07" db="EMBL/GenBank/DDBJ databases">
        <title>Genomic analysis of a strain of Sedimentibacter Hydroxybenzoicus DSM7310.</title>
        <authorList>
            <person name="Ma S."/>
        </authorList>
    </citation>
    <scope>NUCLEOTIDE SEQUENCE</scope>
    <source>
        <strain evidence="2">DSM 7310</strain>
    </source>
</reference>
<dbReference type="SMART" id="SM01040">
    <property type="entry name" value="Bro-N"/>
    <property type="match status" value="1"/>
</dbReference>
<feature type="domain" description="Bro-N" evidence="1">
    <location>
        <begin position="1"/>
        <end position="100"/>
    </location>
</feature>
<name>A0A974BIA1_SEDHY</name>
<dbReference type="AlphaFoldDB" id="A0A974BIA1"/>
<evidence type="ECO:0000259" key="1">
    <source>
        <dbReference type="PROSITE" id="PS51750"/>
    </source>
</evidence>
<organism evidence="2 3">
    <name type="scientific">Sedimentibacter hydroxybenzoicus DSM 7310</name>
    <dbReference type="NCBI Taxonomy" id="1123245"/>
    <lineage>
        <taxon>Bacteria</taxon>
        <taxon>Bacillati</taxon>
        <taxon>Bacillota</taxon>
        <taxon>Tissierellia</taxon>
        <taxon>Sedimentibacter</taxon>
    </lineage>
</organism>